<dbReference type="EMBL" id="JAWLKA010000043">
    <property type="protein sequence ID" value="MDV6286650.1"/>
    <property type="molecule type" value="Genomic_DNA"/>
</dbReference>
<organism evidence="1 2">
    <name type="scientific">Rhodococcus jostii</name>
    <dbReference type="NCBI Taxonomy" id="132919"/>
    <lineage>
        <taxon>Bacteria</taxon>
        <taxon>Bacillati</taxon>
        <taxon>Actinomycetota</taxon>
        <taxon>Actinomycetes</taxon>
        <taxon>Mycobacteriales</taxon>
        <taxon>Nocardiaceae</taxon>
        <taxon>Rhodococcus</taxon>
    </lineage>
</organism>
<protein>
    <submittedName>
        <fullName evidence="1">Uncharacterized protein</fullName>
    </submittedName>
</protein>
<name>A0ABU4CSV4_RHOJO</name>
<reference evidence="1 2" key="1">
    <citation type="submission" date="2023-10" db="EMBL/GenBank/DDBJ databases">
        <title>Development of a sustainable strategy for remediation of hydrocarbon-contaminated territories based on the waste exchange concept.</title>
        <authorList>
            <person name="Krivoruchko A."/>
        </authorList>
    </citation>
    <scope>NUCLEOTIDE SEQUENCE [LARGE SCALE GENOMIC DNA]</scope>
    <source>
        <strain evidence="1 2">IEGM 60</strain>
    </source>
</reference>
<gene>
    <name evidence="1" type="ORF">R3Q59_39940</name>
</gene>
<dbReference type="Proteomes" id="UP001185737">
    <property type="component" value="Unassembled WGS sequence"/>
</dbReference>
<dbReference type="RefSeq" id="WP_317571645.1">
    <property type="nucleotide sequence ID" value="NZ_JAWLKA010000043.1"/>
</dbReference>
<comment type="caution">
    <text evidence="1">The sequence shown here is derived from an EMBL/GenBank/DDBJ whole genome shotgun (WGS) entry which is preliminary data.</text>
</comment>
<keyword evidence="2" id="KW-1185">Reference proteome</keyword>
<accession>A0ABU4CSV4</accession>
<evidence type="ECO:0000313" key="2">
    <source>
        <dbReference type="Proteomes" id="UP001185737"/>
    </source>
</evidence>
<proteinExistence type="predicted"/>
<evidence type="ECO:0000313" key="1">
    <source>
        <dbReference type="EMBL" id="MDV6286650.1"/>
    </source>
</evidence>
<sequence length="195" mass="21087">MPTSGQQYPSASEKNFRELEALSEHDEAVAILREYLDTAIPNAAAMQQEAWAVSCVPTTNRTGESRRLFTVNVGAIETYYLCLVKDEDGPLLSGTGFVTQSILEKAAGRPVALLQDQYDALDFETPVHRAAGGDAVAVSWIDDDISVDQFAELLLDAAARDLAERLAAAGPCNYARYHNPWLAQAALSLTPDLAS</sequence>